<dbReference type="Pfam" id="PF20246">
    <property type="entry name" value="DUF6601"/>
    <property type="match status" value="1"/>
</dbReference>
<dbReference type="PANTHER" id="PTHR34414">
    <property type="entry name" value="HET DOMAIN-CONTAINING PROTEIN-RELATED"/>
    <property type="match status" value="1"/>
</dbReference>
<feature type="non-terminal residue" evidence="1">
    <location>
        <position position="1"/>
    </location>
</feature>
<sequence>QSPPFSISLFEVAPRSSGDAPRPHDPLLSLLPASYRTATDDIAAAGPHARACIAKALDLQRLDMITGWLGVAGRPMPPRPLHHQLLLSRELFVTEQMDMHLVWTSGRLFLKPVARFLLDPAFWAEYLCCRPGCGCSAGSECDRPALRRRALGFLFSYVALISHESDFSFAKDKHLLPPEVTWQAWRHLVEQLDTEPIYSRVDARFHYGELRLSRLS</sequence>
<feature type="non-terminal residue" evidence="1">
    <location>
        <position position="216"/>
    </location>
</feature>
<keyword evidence="2" id="KW-1185">Reference proteome</keyword>
<dbReference type="EMBL" id="KV875111">
    <property type="protein sequence ID" value="OIW22655.1"/>
    <property type="molecule type" value="Genomic_DNA"/>
</dbReference>
<reference evidence="1 2" key="1">
    <citation type="submission" date="2016-10" db="EMBL/GenBank/DDBJ databases">
        <title>Draft genome sequence of Coniochaeta ligniaria NRRL30616, a lignocellulolytic fungus for bioabatement of inhibitors in plant biomass hydrolysates.</title>
        <authorList>
            <consortium name="DOE Joint Genome Institute"/>
            <person name="Jimenez D.J."/>
            <person name="Hector R.E."/>
            <person name="Riley R."/>
            <person name="Sun H."/>
            <person name="Grigoriev I.V."/>
            <person name="Van Elsas J.D."/>
            <person name="Nichols N.N."/>
        </authorList>
    </citation>
    <scope>NUCLEOTIDE SEQUENCE [LARGE SCALE GENOMIC DNA]</scope>
    <source>
        <strain evidence="1 2">NRRL 30616</strain>
    </source>
</reference>
<evidence type="ECO:0000313" key="2">
    <source>
        <dbReference type="Proteomes" id="UP000182658"/>
    </source>
</evidence>
<protein>
    <submittedName>
        <fullName evidence="1">Uncharacterized protein</fullName>
    </submittedName>
</protein>
<organism evidence="1 2">
    <name type="scientific">Coniochaeta ligniaria NRRL 30616</name>
    <dbReference type="NCBI Taxonomy" id="1408157"/>
    <lineage>
        <taxon>Eukaryota</taxon>
        <taxon>Fungi</taxon>
        <taxon>Dikarya</taxon>
        <taxon>Ascomycota</taxon>
        <taxon>Pezizomycotina</taxon>
        <taxon>Sordariomycetes</taxon>
        <taxon>Sordariomycetidae</taxon>
        <taxon>Coniochaetales</taxon>
        <taxon>Coniochaetaceae</taxon>
        <taxon>Coniochaeta</taxon>
    </lineage>
</organism>
<dbReference type="InParanoid" id="A0A1J7I4U9"/>
<gene>
    <name evidence="1" type="ORF">CONLIGDRAFT_545556</name>
</gene>
<dbReference type="InterPro" id="IPR046536">
    <property type="entry name" value="DUF6601"/>
</dbReference>
<evidence type="ECO:0000313" key="1">
    <source>
        <dbReference type="EMBL" id="OIW22655.1"/>
    </source>
</evidence>
<dbReference type="PANTHER" id="PTHR34414:SF1">
    <property type="entry name" value="SUBTILISIN-LIKE SERINE PROTEASE"/>
    <property type="match status" value="1"/>
</dbReference>
<proteinExistence type="predicted"/>
<dbReference type="AlphaFoldDB" id="A0A1J7I4U9"/>
<dbReference type="STRING" id="1408157.A0A1J7I4U9"/>
<dbReference type="Proteomes" id="UP000182658">
    <property type="component" value="Unassembled WGS sequence"/>
</dbReference>
<name>A0A1J7I4U9_9PEZI</name>
<dbReference type="OrthoDB" id="5086500at2759"/>
<accession>A0A1J7I4U9</accession>